<sequence>MPSRLPLKDLFFDFGRKISSTVKIWIHYILVVVSWLGIVPLTVSRMYNCLFSGLINTLTSLPVDMQSTKNILEDIVLGTFIVVCSLGVFICLAWLKFQILNGNLPAWLRPVPEEVLPVAGQPANAMEENQENNENVNNNINGQNQEEVEPQPLDVNNNPLADNNVRDDNINWIPLDWENGGIGPILEKIFGLDGSLLFLKHVFWLIVWNTLTILVFAYFPYHLGNFFIVNVGLAEYVLLTKVEGILTALCGYILVFIGSLICHSAFQLKKCLLLSRMFGLCFIVLTICILVLVRIGVLPSICGICLDICTLKIFNSTLQSRKIRFLSAPGESIFYYWIEGIIFMFYCIRILILLKKILRPGVLWFFAHLNYHNFSLTNEMNEMVRLSVYCHCRRLLITMITIGFIVLSVAWLPEQLLLSLVPNLLPFPATGQQFPRIGEFILTFSFLLRHFETIRIMAWIEAIIRWWCYAMETVLGMRSYLLIDEDFAKQNNYLLNNEFEHLPQNLLQQLQAAPNVNIERNLHQLYRKPTYFSLKLVLLIVCIAFTFTITSSAVIWIPIYVGRFVFNVVYGENGLIFSSGNDIPVIRENFIFSLGLCLCFGFIYACSVLHKWILCGWRFAAEKCKGTLFLVGKVICFGIFVFAIIPFLLGLLFKLVIEIPLEVPLHQTPTVNFPRIWVSGLFIFKFSISILLTGPDNWLKNDIEEVYQQGLRQLDLKKFIENTMLPVVFVLLTCLAAPYAIGRLTPLIADVDQTVLCLLHWRAHSFIILNALFVCFCIFGIKRLQRLHDRIKDERYLIELQPVDYEPC</sequence>
<evidence type="ECO:0000256" key="5">
    <source>
        <dbReference type="ARBA" id="ARBA00022679"/>
    </source>
</evidence>
<feature type="transmembrane region" description="Helical" evidence="10">
    <location>
        <begin position="590"/>
        <end position="609"/>
    </location>
</feature>
<keyword evidence="6 10" id="KW-0812">Transmembrane</keyword>
<evidence type="ECO:0000256" key="2">
    <source>
        <dbReference type="ARBA" id="ARBA00004141"/>
    </source>
</evidence>
<dbReference type="EMBL" id="CAWYQH010000098">
    <property type="protein sequence ID" value="CAK8684755.1"/>
    <property type="molecule type" value="Genomic_DNA"/>
</dbReference>
<feature type="domain" description="E3 ubiquitin-protein ligase MARCHF6-like C-terminal" evidence="11">
    <location>
        <begin position="621"/>
        <end position="792"/>
    </location>
</feature>
<protein>
    <recommendedName>
        <fullName evidence="4">RING-type E3 ubiquitin transferase</fullName>
        <ecNumber evidence="4">2.3.2.27</ecNumber>
    </recommendedName>
</protein>
<evidence type="ECO:0000256" key="7">
    <source>
        <dbReference type="ARBA" id="ARBA00022786"/>
    </source>
</evidence>
<reference evidence="12 13" key="1">
    <citation type="submission" date="2024-02" db="EMBL/GenBank/DDBJ databases">
        <authorList>
            <person name="Daric V."/>
            <person name="Darras S."/>
        </authorList>
    </citation>
    <scope>NUCLEOTIDE SEQUENCE [LARGE SCALE GENOMIC DNA]</scope>
</reference>
<name>A0ABP0FYV1_CLALP</name>
<feature type="transmembrane region" description="Helical" evidence="10">
    <location>
        <begin position="395"/>
        <end position="413"/>
    </location>
</feature>
<keyword evidence="7" id="KW-0833">Ubl conjugation pathway</keyword>
<comment type="subcellular location">
    <subcellularLocation>
        <location evidence="2">Membrane</location>
        <topology evidence="2">Multi-pass membrane protein</topology>
    </subcellularLocation>
</comment>
<feature type="transmembrane region" description="Helical" evidence="10">
    <location>
        <begin position="761"/>
        <end position="781"/>
    </location>
</feature>
<feature type="transmembrane region" description="Helical" evidence="10">
    <location>
        <begin position="278"/>
        <end position="297"/>
    </location>
</feature>
<feature type="transmembrane region" description="Helical" evidence="10">
    <location>
        <begin position="334"/>
        <end position="354"/>
    </location>
</feature>
<dbReference type="PANTHER" id="PTHR13145:SF0">
    <property type="entry name" value="E3 UBIQUITIN-PROTEIN LIGASE MARCHF6"/>
    <property type="match status" value="1"/>
</dbReference>
<evidence type="ECO:0000256" key="1">
    <source>
        <dbReference type="ARBA" id="ARBA00000900"/>
    </source>
</evidence>
<feature type="transmembrane region" description="Helical" evidence="10">
    <location>
        <begin position="676"/>
        <end position="699"/>
    </location>
</feature>
<keyword evidence="9 10" id="KW-0472">Membrane</keyword>
<evidence type="ECO:0000256" key="4">
    <source>
        <dbReference type="ARBA" id="ARBA00012483"/>
    </source>
</evidence>
<organism evidence="12 13">
    <name type="scientific">Clavelina lepadiformis</name>
    <name type="common">Light-bulb sea squirt</name>
    <name type="synonym">Ascidia lepadiformis</name>
    <dbReference type="NCBI Taxonomy" id="159417"/>
    <lineage>
        <taxon>Eukaryota</taxon>
        <taxon>Metazoa</taxon>
        <taxon>Chordata</taxon>
        <taxon>Tunicata</taxon>
        <taxon>Ascidiacea</taxon>
        <taxon>Aplousobranchia</taxon>
        <taxon>Clavelinidae</taxon>
        <taxon>Clavelina</taxon>
    </lineage>
</organism>
<keyword evidence="13" id="KW-1185">Reference proteome</keyword>
<accession>A0ABP0FYV1</accession>
<proteinExistence type="predicted"/>
<gene>
    <name evidence="12" type="ORF">CVLEPA_LOCUS15874</name>
</gene>
<feature type="transmembrane region" description="Helical" evidence="10">
    <location>
        <begin position="719"/>
        <end position="741"/>
    </location>
</feature>
<keyword evidence="8 10" id="KW-1133">Transmembrane helix</keyword>
<evidence type="ECO:0000256" key="10">
    <source>
        <dbReference type="SAM" id="Phobius"/>
    </source>
</evidence>
<evidence type="ECO:0000313" key="13">
    <source>
        <dbReference type="Proteomes" id="UP001642483"/>
    </source>
</evidence>
<evidence type="ECO:0000256" key="3">
    <source>
        <dbReference type="ARBA" id="ARBA00004906"/>
    </source>
</evidence>
<keyword evidence="5" id="KW-0808">Transferase</keyword>
<dbReference type="InterPro" id="IPR056521">
    <property type="entry name" value="MARCHF6-like_C"/>
</dbReference>
<feature type="transmembrane region" description="Helical" evidence="10">
    <location>
        <begin position="24"/>
        <end position="43"/>
    </location>
</feature>
<comment type="pathway">
    <text evidence="3">Protein modification; protein ubiquitination.</text>
</comment>
<feature type="transmembrane region" description="Helical" evidence="10">
    <location>
        <begin position="75"/>
        <end position="95"/>
    </location>
</feature>
<evidence type="ECO:0000313" key="12">
    <source>
        <dbReference type="EMBL" id="CAK8684755.1"/>
    </source>
</evidence>
<evidence type="ECO:0000259" key="11">
    <source>
        <dbReference type="Pfam" id="PF23113"/>
    </source>
</evidence>
<comment type="caution">
    <text evidence="12">The sequence shown here is derived from an EMBL/GenBank/DDBJ whole genome shotgun (WGS) entry which is preliminary data.</text>
</comment>
<evidence type="ECO:0000256" key="6">
    <source>
        <dbReference type="ARBA" id="ARBA00022692"/>
    </source>
</evidence>
<feature type="transmembrane region" description="Helical" evidence="10">
    <location>
        <begin position="244"/>
        <end position="266"/>
    </location>
</feature>
<feature type="transmembrane region" description="Helical" evidence="10">
    <location>
        <begin position="433"/>
        <end position="451"/>
    </location>
</feature>
<evidence type="ECO:0000256" key="8">
    <source>
        <dbReference type="ARBA" id="ARBA00022989"/>
    </source>
</evidence>
<dbReference type="EC" id="2.3.2.27" evidence="4"/>
<evidence type="ECO:0000256" key="9">
    <source>
        <dbReference type="ARBA" id="ARBA00023136"/>
    </source>
</evidence>
<feature type="transmembrane region" description="Helical" evidence="10">
    <location>
        <begin position="536"/>
        <end position="561"/>
    </location>
</feature>
<dbReference type="Proteomes" id="UP001642483">
    <property type="component" value="Unassembled WGS sequence"/>
</dbReference>
<dbReference type="Pfam" id="PF23113">
    <property type="entry name" value="MARCHF6_C"/>
    <property type="match status" value="1"/>
</dbReference>
<dbReference type="PANTHER" id="PTHR13145">
    <property type="entry name" value="SSM4 PROTEIN"/>
    <property type="match status" value="1"/>
</dbReference>
<feature type="transmembrane region" description="Helical" evidence="10">
    <location>
        <begin position="630"/>
        <end position="656"/>
    </location>
</feature>
<feature type="transmembrane region" description="Helical" evidence="10">
    <location>
        <begin position="202"/>
        <end position="224"/>
    </location>
</feature>
<comment type="catalytic activity">
    <reaction evidence="1">
        <text>S-ubiquitinyl-[E2 ubiquitin-conjugating enzyme]-L-cysteine + [acceptor protein]-L-lysine = [E2 ubiquitin-conjugating enzyme]-L-cysteine + N(6)-ubiquitinyl-[acceptor protein]-L-lysine.</text>
        <dbReference type="EC" id="2.3.2.27"/>
    </reaction>
</comment>